<protein>
    <submittedName>
        <fullName evidence="9">Nucleobase-ascorbate transporter 3 isoform X2</fullName>
    </submittedName>
</protein>
<feature type="transmembrane region" description="Helical" evidence="7">
    <location>
        <begin position="175"/>
        <end position="194"/>
    </location>
</feature>
<evidence type="ECO:0000256" key="3">
    <source>
        <dbReference type="ARBA" id="ARBA00022692"/>
    </source>
</evidence>
<keyword evidence="3 7" id="KW-0812">Transmembrane</keyword>
<keyword evidence="5 7" id="KW-0472">Membrane</keyword>
<name>A0AB40CPG9_DIOCR</name>
<dbReference type="GO" id="GO:0016020">
    <property type="term" value="C:membrane"/>
    <property type="evidence" value="ECO:0007669"/>
    <property type="project" value="UniProtKB-SubCell"/>
</dbReference>
<organism evidence="8 9">
    <name type="scientific">Dioscorea cayennensis subsp. rotundata</name>
    <name type="common">White Guinea yam</name>
    <name type="synonym">Dioscorea rotundata</name>
    <dbReference type="NCBI Taxonomy" id="55577"/>
    <lineage>
        <taxon>Eukaryota</taxon>
        <taxon>Viridiplantae</taxon>
        <taxon>Streptophyta</taxon>
        <taxon>Embryophyta</taxon>
        <taxon>Tracheophyta</taxon>
        <taxon>Spermatophyta</taxon>
        <taxon>Magnoliopsida</taxon>
        <taxon>Liliopsida</taxon>
        <taxon>Dioscoreales</taxon>
        <taxon>Dioscoreaceae</taxon>
        <taxon>Dioscorea</taxon>
    </lineage>
</organism>
<dbReference type="NCBIfam" id="NF037981">
    <property type="entry name" value="NCS2_1"/>
    <property type="match status" value="1"/>
</dbReference>
<feature type="transmembrane region" description="Helical" evidence="7">
    <location>
        <begin position="270"/>
        <end position="292"/>
    </location>
</feature>
<accession>A0AB40CPG9</accession>
<gene>
    <name evidence="9" type="primary">LOC120277317</name>
</gene>
<comment type="similarity">
    <text evidence="2">Belongs to the nucleobase:cation symporter-2 (NCS2) (TC 2.A.40) family.</text>
</comment>
<dbReference type="PANTHER" id="PTHR11119">
    <property type="entry name" value="XANTHINE-URACIL / VITAMIN C PERMEASE FAMILY MEMBER"/>
    <property type="match status" value="1"/>
</dbReference>
<sequence>MVETSTTAHPPVQPPPPLRPPVAGGGPVHPPLEQLHHLHFCIHSNPSWHEAIILGFQHYIVMLGTAVMLATVLVPQMGGNHGDKARTIQTMLFITGVNTLLQTFIGTRLPTVMSPSFAFIIPVMSIIRDFALRPFDDEHERFVHTMRAIQGALIISSCLNIVIGYTKAWGNYSRFFSPVVIVPVVCVVGLGQFERGFPQYMKNIHDRTQLMFERFALLLCIVVVWSFAAILTVGGAYNNVPEKTKIHCRTDRTYLMSSAPWIKIPYPFQWGAPIFSASHVFGMMGATLVAAVESSGTYYAAARLAGATPPPAHVLSRSIGLQGVGMLLEGIFGAAAGSTASVENAGLLGLTRVGSRRVVQISSGFMIFFSIFGKFGAFFASIPFPIFAAIYCVLFGIVAAVGISFIQFSNNNSMRNLYIIGLSLFLGISVPQYFKEFTASAGHGPVKTNAGWFDEILNTVFSSAPTVAMIVATVLDNTLEVVNTDADRGLAWWLPFQNRKGDVRNEEFYSFPIKINEIIPTRYL</sequence>
<dbReference type="Pfam" id="PF00860">
    <property type="entry name" value="Xan_ur_permease"/>
    <property type="match status" value="2"/>
</dbReference>
<dbReference type="GeneID" id="120277317"/>
<proteinExistence type="inferred from homology"/>
<feature type="transmembrane region" description="Helical" evidence="7">
    <location>
        <begin position="111"/>
        <end position="127"/>
    </location>
</feature>
<feature type="compositionally biased region" description="Pro residues" evidence="6">
    <location>
        <begin position="11"/>
        <end position="20"/>
    </location>
</feature>
<feature type="transmembrane region" description="Helical" evidence="7">
    <location>
        <begin position="358"/>
        <end position="380"/>
    </location>
</feature>
<evidence type="ECO:0000256" key="6">
    <source>
        <dbReference type="SAM" id="MobiDB-lite"/>
    </source>
</evidence>
<keyword evidence="8" id="KW-1185">Reference proteome</keyword>
<feature type="transmembrane region" description="Helical" evidence="7">
    <location>
        <begin position="386"/>
        <end position="405"/>
    </location>
</feature>
<evidence type="ECO:0000256" key="7">
    <source>
        <dbReference type="SAM" id="Phobius"/>
    </source>
</evidence>
<dbReference type="RefSeq" id="XP_039140043.1">
    <property type="nucleotide sequence ID" value="XM_039284109.1"/>
</dbReference>
<keyword evidence="4 7" id="KW-1133">Transmembrane helix</keyword>
<feature type="transmembrane region" description="Helical" evidence="7">
    <location>
        <begin position="56"/>
        <end position="75"/>
    </location>
</feature>
<feature type="transmembrane region" description="Helical" evidence="7">
    <location>
        <begin position="148"/>
        <end position="169"/>
    </location>
</feature>
<evidence type="ECO:0000256" key="5">
    <source>
        <dbReference type="ARBA" id="ARBA00023136"/>
    </source>
</evidence>
<evidence type="ECO:0000313" key="8">
    <source>
        <dbReference type="Proteomes" id="UP001515500"/>
    </source>
</evidence>
<evidence type="ECO:0000256" key="4">
    <source>
        <dbReference type="ARBA" id="ARBA00022989"/>
    </source>
</evidence>
<dbReference type="GO" id="GO:0022857">
    <property type="term" value="F:transmembrane transporter activity"/>
    <property type="evidence" value="ECO:0007669"/>
    <property type="project" value="InterPro"/>
</dbReference>
<feature type="transmembrane region" description="Helical" evidence="7">
    <location>
        <begin position="215"/>
        <end position="237"/>
    </location>
</feature>
<dbReference type="AlphaFoldDB" id="A0AB40CPG9"/>
<comment type="subcellular location">
    <subcellularLocation>
        <location evidence="1">Membrane</location>
        <topology evidence="1">Multi-pass membrane protein</topology>
    </subcellularLocation>
</comment>
<evidence type="ECO:0000256" key="2">
    <source>
        <dbReference type="ARBA" id="ARBA00008821"/>
    </source>
</evidence>
<dbReference type="InterPro" id="IPR006043">
    <property type="entry name" value="NCS2"/>
</dbReference>
<feature type="region of interest" description="Disordered" evidence="6">
    <location>
        <begin position="1"/>
        <end position="26"/>
    </location>
</feature>
<dbReference type="Proteomes" id="UP001515500">
    <property type="component" value="Chromosome 15"/>
</dbReference>
<reference evidence="9" key="1">
    <citation type="submission" date="2025-08" db="UniProtKB">
        <authorList>
            <consortium name="RefSeq"/>
        </authorList>
    </citation>
    <scope>IDENTIFICATION</scope>
</reference>
<evidence type="ECO:0000256" key="1">
    <source>
        <dbReference type="ARBA" id="ARBA00004141"/>
    </source>
</evidence>
<evidence type="ECO:0000313" key="9">
    <source>
        <dbReference type="RefSeq" id="XP_039140043.1"/>
    </source>
</evidence>